<evidence type="ECO:0000256" key="1">
    <source>
        <dbReference type="ARBA" id="ARBA00022531"/>
    </source>
</evidence>
<dbReference type="PANTHER" id="PTHR47199">
    <property type="entry name" value="PHOTOSYSTEM II STABILITY/ASSEMBLY FACTOR HCF136, CHLOROPLASTIC"/>
    <property type="match status" value="1"/>
</dbReference>
<sequence length="334" mass="35437">MIKMIERCSAILLVLFFTGNVAFATNTKANLVVGGTPHQALFDIDIEGDKGFAVGSGGQIFRTDDGGKNWILESNDNSLSLLGVSFSASRAIAVGQFGVIVLRENDGTWRKVESGTSERIFNVDINNSGYAVAVGAFGLILRSTDNGLSWARVSPDWSNTFHDPDMRLGGFFEPNLYGVKINESGRSWIVGELALVLASNDSGLTWAVNHAGGSSDVEVSPTLSAIDVRDDGTAFAVGQEGYILKSNDLGDTWNKLSSVTHQNLLGVTSLASGLVVAPGMREILLSFNDGETWTSAEGLDIKTGWYGSAAASEDGSSAIVVGNNANIIEINYKN</sequence>
<feature type="chain" id="PRO_5036372916" evidence="3">
    <location>
        <begin position="25"/>
        <end position="334"/>
    </location>
</feature>
<dbReference type="OrthoDB" id="9813892at2"/>
<keyword evidence="2" id="KW-0604">Photosystem II</keyword>
<dbReference type="Pfam" id="PF14870">
    <property type="entry name" value="PSII_BNR"/>
    <property type="match status" value="1"/>
</dbReference>
<feature type="domain" description="Photosynthesis system II assembly factor Ycf48/Hcf136-like" evidence="4">
    <location>
        <begin position="173"/>
        <end position="257"/>
    </location>
</feature>
<dbReference type="GO" id="GO:0015979">
    <property type="term" value="P:photosynthesis"/>
    <property type="evidence" value="ECO:0007669"/>
    <property type="project" value="UniProtKB-KW"/>
</dbReference>
<protein>
    <submittedName>
        <fullName evidence="6">Ycf48-like protein</fullName>
    </submittedName>
</protein>
<dbReference type="PANTHER" id="PTHR47199:SF2">
    <property type="entry name" value="PHOTOSYSTEM II STABILITY_ASSEMBLY FACTOR HCF136, CHLOROPLASTIC"/>
    <property type="match status" value="1"/>
</dbReference>
<dbReference type="GO" id="GO:0009523">
    <property type="term" value="C:photosystem II"/>
    <property type="evidence" value="ECO:0007669"/>
    <property type="project" value="UniProtKB-KW"/>
</dbReference>
<name>A0A5S9PZ79_9GAMM</name>
<dbReference type="Gene3D" id="2.130.10.10">
    <property type="entry name" value="YVTN repeat-like/Quinoprotein amine dehydrogenase"/>
    <property type="match status" value="2"/>
</dbReference>
<reference evidence="7 8" key="1">
    <citation type="submission" date="2019-11" db="EMBL/GenBank/DDBJ databases">
        <authorList>
            <person name="Holert J."/>
        </authorList>
    </citation>
    <scope>NUCLEOTIDE SEQUENCE [LARGE SCALE GENOMIC DNA]</scope>
    <source>
        <strain evidence="6">BC3_2A</strain>
        <strain evidence="5">SB11_1A</strain>
    </source>
</reference>
<organism evidence="6 8">
    <name type="scientific">Zhongshania aliphaticivorans</name>
    <dbReference type="NCBI Taxonomy" id="1470434"/>
    <lineage>
        <taxon>Bacteria</taxon>
        <taxon>Pseudomonadati</taxon>
        <taxon>Pseudomonadota</taxon>
        <taxon>Gammaproteobacteria</taxon>
        <taxon>Cellvibrionales</taxon>
        <taxon>Spongiibacteraceae</taxon>
        <taxon>Zhongshania</taxon>
    </lineage>
</organism>
<accession>A0A5S9PZ79</accession>
<keyword evidence="3" id="KW-0732">Signal</keyword>
<dbReference type="InterPro" id="IPR015943">
    <property type="entry name" value="WD40/YVTN_repeat-like_dom_sf"/>
</dbReference>
<dbReference type="SUPFAM" id="SSF110296">
    <property type="entry name" value="Oligoxyloglucan reducing end-specific cellobiohydrolase"/>
    <property type="match status" value="1"/>
</dbReference>
<dbReference type="AlphaFoldDB" id="A0A5S9PZ79"/>
<evidence type="ECO:0000313" key="8">
    <source>
        <dbReference type="Proteomes" id="UP000439591"/>
    </source>
</evidence>
<dbReference type="Proteomes" id="UP000435877">
    <property type="component" value="Unassembled WGS sequence"/>
</dbReference>
<dbReference type="RefSeq" id="WP_159268865.1">
    <property type="nucleotide sequence ID" value="NZ_CACSIK010000001.1"/>
</dbReference>
<evidence type="ECO:0000313" key="5">
    <source>
        <dbReference type="EMBL" id="CAA0092505.1"/>
    </source>
</evidence>
<dbReference type="InterPro" id="IPR028203">
    <property type="entry name" value="PSII_CF48-like_dom"/>
</dbReference>
<keyword evidence="1" id="KW-0602">Photosynthesis</keyword>
<evidence type="ECO:0000256" key="2">
    <source>
        <dbReference type="ARBA" id="ARBA00023276"/>
    </source>
</evidence>
<keyword evidence="7" id="KW-1185">Reference proteome</keyword>
<evidence type="ECO:0000256" key="3">
    <source>
        <dbReference type="SAM" id="SignalP"/>
    </source>
</evidence>
<gene>
    <name evidence="6" type="primary">hcf136_2</name>
    <name evidence="5" type="synonym">hcf136_1</name>
    <name evidence="5" type="ORF">IHBHHGIJ_02308</name>
    <name evidence="6" type="ORF">KFEGEMFD_02495</name>
</gene>
<dbReference type="EMBL" id="CACSIM010000004">
    <property type="protein sequence ID" value="CAA0109793.1"/>
    <property type="molecule type" value="Genomic_DNA"/>
</dbReference>
<evidence type="ECO:0000259" key="4">
    <source>
        <dbReference type="Pfam" id="PF14870"/>
    </source>
</evidence>
<dbReference type="Proteomes" id="UP000439591">
    <property type="component" value="Unassembled WGS sequence"/>
</dbReference>
<proteinExistence type="predicted"/>
<feature type="signal peptide" evidence="3">
    <location>
        <begin position="1"/>
        <end position="24"/>
    </location>
</feature>
<evidence type="ECO:0000313" key="7">
    <source>
        <dbReference type="Proteomes" id="UP000435877"/>
    </source>
</evidence>
<evidence type="ECO:0000313" key="6">
    <source>
        <dbReference type="EMBL" id="CAA0109793.1"/>
    </source>
</evidence>
<dbReference type="EMBL" id="CACSIK010000001">
    <property type="protein sequence ID" value="CAA0092505.1"/>
    <property type="molecule type" value="Genomic_DNA"/>
</dbReference>
<dbReference type="CDD" id="cd15482">
    <property type="entry name" value="Sialidase_non-viral"/>
    <property type="match status" value="1"/>
</dbReference>